<dbReference type="Proteomes" id="UP000008370">
    <property type="component" value="Unassembled WGS sequence"/>
</dbReference>
<feature type="region of interest" description="Disordered" evidence="1">
    <location>
        <begin position="43"/>
        <end position="128"/>
    </location>
</feature>
<sequence length="128" mass="13475">MWQEGNSAYGAGASQSQYYGQAGMAQPGVPLQFYAPSPVGSTFYPGSRSSLDNPGVQGSIQQQQGSVPPGYGGNIQSGGWWTAFGTGGFEGEPPLLEGMSRDRTKRTAWDIDHRQSLVSTSSISVPSP</sequence>
<protein>
    <submittedName>
        <fullName evidence="2">Uncharacterized protein</fullName>
    </submittedName>
</protein>
<evidence type="ECO:0000256" key="1">
    <source>
        <dbReference type="SAM" id="MobiDB-lite"/>
    </source>
</evidence>
<accession>K5WVD5</accession>
<gene>
    <name evidence="2" type="ORF">PHACADRAFT_258198</name>
</gene>
<name>K5WVD5_PHACS</name>
<dbReference type="EMBL" id="JH930473">
    <property type="protein sequence ID" value="EKM54387.1"/>
    <property type="molecule type" value="Genomic_DNA"/>
</dbReference>
<dbReference type="HOGENOM" id="CLU_1960361_0_0_1"/>
<dbReference type="STRING" id="650164.K5WVD5"/>
<feature type="compositionally biased region" description="Basic and acidic residues" evidence="1">
    <location>
        <begin position="99"/>
        <end position="115"/>
    </location>
</feature>
<dbReference type="GeneID" id="18917049"/>
<feature type="compositionally biased region" description="Low complexity" evidence="1">
    <location>
        <begin position="116"/>
        <end position="128"/>
    </location>
</feature>
<keyword evidence="3" id="KW-1185">Reference proteome</keyword>
<dbReference type="AlphaFoldDB" id="K5WVD5"/>
<dbReference type="OrthoDB" id="440385at2759"/>
<feature type="compositionally biased region" description="Low complexity" evidence="1">
    <location>
        <begin position="54"/>
        <end position="69"/>
    </location>
</feature>
<dbReference type="KEGG" id="pco:PHACADRAFT_258198"/>
<organism evidence="2 3">
    <name type="scientific">Phanerochaete carnosa (strain HHB-10118-sp)</name>
    <name type="common">White-rot fungus</name>
    <name type="synonym">Peniophora carnosa</name>
    <dbReference type="NCBI Taxonomy" id="650164"/>
    <lineage>
        <taxon>Eukaryota</taxon>
        <taxon>Fungi</taxon>
        <taxon>Dikarya</taxon>
        <taxon>Basidiomycota</taxon>
        <taxon>Agaricomycotina</taxon>
        <taxon>Agaricomycetes</taxon>
        <taxon>Polyporales</taxon>
        <taxon>Phanerochaetaceae</taxon>
        <taxon>Phanerochaete</taxon>
    </lineage>
</organism>
<evidence type="ECO:0000313" key="3">
    <source>
        <dbReference type="Proteomes" id="UP000008370"/>
    </source>
</evidence>
<dbReference type="RefSeq" id="XP_007397081.1">
    <property type="nucleotide sequence ID" value="XM_007397019.1"/>
</dbReference>
<proteinExistence type="predicted"/>
<evidence type="ECO:0000313" key="2">
    <source>
        <dbReference type="EMBL" id="EKM54387.1"/>
    </source>
</evidence>
<dbReference type="InParanoid" id="K5WVD5"/>
<reference evidence="2 3" key="1">
    <citation type="journal article" date="2012" name="BMC Genomics">
        <title>Comparative genomics of the white-rot fungi, Phanerochaete carnosa and P. chrysosporium, to elucidate the genetic basis of the distinct wood types they colonize.</title>
        <authorList>
            <person name="Suzuki H."/>
            <person name="MacDonald J."/>
            <person name="Syed K."/>
            <person name="Salamov A."/>
            <person name="Hori C."/>
            <person name="Aerts A."/>
            <person name="Henrissat B."/>
            <person name="Wiebenga A."/>
            <person name="vanKuyk P.A."/>
            <person name="Barry K."/>
            <person name="Lindquist E."/>
            <person name="LaButti K."/>
            <person name="Lapidus A."/>
            <person name="Lucas S."/>
            <person name="Coutinho P."/>
            <person name="Gong Y."/>
            <person name="Samejima M."/>
            <person name="Mahadevan R."/>
            <person name="Abou-Zaid M."/>
            <person name="de Vries R.P."/>
            <person name="Igarashi K."/>
            <person name="Yadav J.S."/>
            <person name="Grigoriev I.V."/>
            <person name="Master E.R."/>
        </authorList>
    </citation>
    <scope>NUCLEOTIDE SEQUENCE [LARGE SCALE GENOMIC DNA]</scope>
    <source>
        <strain evidence="2 3">HHB-10118-sp</strain>
    </source>
</reference>